<name>A0A6C0ACT4_9ZZZZ</name>
<organism evidence="1">
    <name type="scientific">viral metagenome</name>
    <dbReference type="NCBI Taxonomy" id="1070528"/>
    <lineage>
        <taxon>unclassified sequences</taxon>
        <taxon>metagenomes</taxon>
        <taxon>organismal metagenomes</taxon>
    </lineage>
</organism>
<accession>A0A6C0ACT4</accession>
<reference evidence="1" key="1">
    <citation type="journal article" date="2020" name="Nature">
        <title>Giant virus diversity and host interactions through global metagenomics.</title>
        <authorList>
            <person name="Schulz F."/>
            <person name="Roux S."/>
            <person name="Paez-Espino D."/>
            <person name="Jungbluth S."/>
            <person name="Walsh D.A."/>
            <person name="Denef V.J."/>
            <person name="McMahon K.D."/>
            <person name="Konstantinidis K.T."/>
            <person name="Eloe-Fadrosh E.A."/>
            <person name="Kyrpides N.C."/>
            <person name="Woyke T."/>
        </authorList>
    </citation>
    <scope>NUCLEOTIDE SEQUENCE</scope>
    <source>
        <strain evidence="1">GVMAG-S-1004661-13</strain>
    </source>
</reference>
<protein>
    <submittedName>
        <fullName evidence="1">Uncharacterized protein</fullName>
    </submittedName>
</protein>
<sequence length="228" mass="26902">MNRIRYNKGVYEVLVTPNITISPDSELISGGWTDEYLKGFTVKTFEDKQDAYYFSSELPELDWVKLIRTQKDFFNTIESKVETVLDSHNFTYEIKSKMMKPDQAKHIMFDRVLKHGIRFNLTTHMNDLVSVVVTNPWYENLEDMVSVLRNIADLRISKIIRNNKTITLVGVNHLNFNYSIKLIPTLIKHAIDWKDKNVHSKSDMNEFKQVMEEMFIMQSKLDKKSRLR</sequence>
<proteinExistence type="predicted"/>
<dbReference type="EMBL" id="MN740545">
    <property type="protein sequence ID" value="QHS77320.1"/>
    <property type="molecule type" value="Genomic_DNA"/>
</dbReference>
<evidence type="ECO:0000313" key="1">
    <source>
        <dbReference type="EMBL" id="QHS77320.1"/>
    </source>
</evidence>
<dbReference type="AlphaFoldDB" id="A0A6C0ACT4"/>